<evidence type="ECO:0000313" key="2">
    <source>
        <dbReference type="Proteomes" id="UP000052976"/>
    </source>
</evidence>
<feature type="non-terminal residue" evidence="1">
    <location>
        <position position="1"/>
    </location>
</feature>
<reference evidence="1 2" key="1">
    <citation type="submission" date="2014-04" db="EMBL/GenBank/DDBJ databases">
        <title>Genome evolution of avian class.</title>
        <authorList>
            <person name="Zhang G."/>
            <person name="Li C."/>
        </authorList>
    </citation>
    <scope>NUCLEOTIDE SEQUENCE [LARGE SCALE GENOMIC DNA]</scope>
    <source>
        <strain evidence="1">BGI_N302</strain>
    </source>
</reference>
<dbReference type="Proteomes" id="UP000052976">
    <property type="component" value="Unassembled WGS sequence"/>
</dbReference>
<evidence type="ECO:0008006" key="3">
    <source>
        <dbReference type="Google" id="ProtNLM"/>
    </source>
</evidence>
<accession>A0A091E688</accession>
<keyword evidence="2" id="KW-1185">Reference proteome</keyword>
<sequence length="78" mass="9255">CCFCWEGKSPPILAVVWSSCQVQAELHRFAFVFQDPDFRYTMQKRFPSVLEVYYKSNEWSGIHGIRENDQMTWLSSKN</sequence>
<dbReference type="PANTHER" id="PTHR38001:SF1">
    <property type="entry name" value="PROTEIN CEBPZOS"/>
    <property type="match status" value="1"/>
</dbReference>
<feature type="non-terminal residue" evidence="1">
    <location>
        <position position="78"/>
    </location>
</feature>
<dbReference type="AlphaFoldDB" id="A0A091E688"/>
<protein>
    <recommendedName>
        <fullName evidence="3">CEBOS protein</fullName>
    </recommendedName>
</protein>
<dbReference type="PANTHER" id="PTHR38001">
    <property type="entry name" value="PROTEIN CEBPZOS"/>
    <property type="match status" value="1"/>
</dbReference>
<organism evidence="1 2">
    <name type="scientific">Corvus brachyrhynchos</name>
    <name type="common">American crow</name>
    <dbReference type="NCBI Taxonomy" id="85066"/>
    <lineage>
        <taxon>Eukaryota</taxon>
        <taxon>Metazoa</taxon>
        <taxon>Chordata</taxon>
        <taxon>Craniata</taxon>
        <taxon>Vertebrata</taxon>
        <taxon>Euteleostomi</taxon>
        <taxon>Archelosauria</taxon>
        <taxon>Archosauria</taxon>
        <taxon>Dinosauria</taxon>
        <taxon>Saurischia</taxon>
        <taxon>Theropoda</taxon>
        <taxon>Coelurosauria</taxon>
        <taxon>Aves</taxon>
        <taxon>Neognathae</taxon>
        <taxon>Neoaves</taxon>
        <taxon>Telluraves</taxon>
        <taxon>Australaves</taxon>
        <taxon>Passeriformes</taxon>
        <taxon>Corvoidea</taxon>
        <taxon>Corvidae</taxon>
        <taxon>Corvus</taxon>
    </lineage>
</organism>
<evidence type="ECO:0000313" key="1">
    <source>
        <dbReference type="EMBL" id="KFO53593.1"/>
    </source>
</evidence>
<dbReference type="InterPro" id="IPR037764">
    <property type="entry name" value="CEBPZOS"/>
</dbReference>
<name>A0A091E688_CORBR</name>
<gene>
    <name evidence="1" type="ORF">N302_08497</name>
</gene>
<proteinExistence type="predicted"/>
<dbReference type="EMBL" id="KK717978">
    <property type="protein sequence ID" value="KFO53593.1"/>
    <property type="molecule type" value="Genomic_DNA"/>
</dbReference>